<evidence type="ECO:0000313" key="1">
    <source>
        <dbReference type="EMBL" id="KAK3718684.1"/>
    </source>
</evidence>
<dbReference type="EMBL" id="JAUTXU010000030">
    <property type="protein sequence ID" value="KAK3718684.1"/>
    <property type="molecule type" value="Genomic_DNA"/>
</dbReference>
<name>A0ACC3NNI4_9PEZI</name>
<reference evidence="1" key="1">
    <citation type="submission" date="2023-07" db="EMBL/GenBank/DDBJ databases">
        <title>Black Yeasts Isolated from many extreme environments.</title>
        <authorList>
            <person name="Coleine C."/>
            <person name="Stajich J.E."/>
            <person name="Selbmann L."/>
        </authorList>
    </citation>
    <scope>NUCLEOTIDE SEQUENCE</scope>
    <source>
        <strain evidence="1">CCFEE 5714</strain>
    </source>
</reference>
<comment type="caution">
    <text evidence="1">The sequence shown here is derived from an EMBL/GenBank/DDBJ whole genome shotgun (WGS) entry which is preliminary data.</text>
</comment>
<protein>
    <submittedName>
        <fullName evidence="1">Uncharacterized protein</fullName>
    </submittedName>
</protein>
<sequence>MAAPKIEKKRKRNRKARTEVSSSSSSSGDETASASEQGTVQKRTSVSSASSASDDTNGVLNGVSAPPQSQRVVNPNQAFEDFYLKQATKEFANDLDKLRSAADFNDRSVPILVAALKQGTTCFKEEERIKIGEAALAKPGGADGR</sequence>
<evidence type="ECO:0000313" key="2">
    <source>
        <dbReference type="Proteomes" id="UP001281147"/>
    </source>
</evidence>
<proteinExistence type="predicted"/>
<dbReference type="Proteomes" id="UP001281147">
    <property type="component" value="Unassembled WGS sequence"/>
</dbReference>
<accession>A0ACC3NNI4</accession>
<organism evidence="1 2">
    <name type="scientific">Vermiconidia calcicola</name>
    <dbReference type="NCBI Taxonomy" id="1690605"/>
    <lineage>
        <taxon>Eukaryota</taxon>
        <taxon>Fungi</taxon>
        <taxon>Dikarya</taxon>
        <taxon>Ascomycota</taxon>
        <taxon>Pezizomycotina</taxon>
        <taxon>Dothideomycetes</taxon>
        <taxon>Dothideomycetidae</taxon>
        <taxon>Mycosphaerellales</taxon>
        <taxon>Extremaceae</taxon>
        <taxon>Vermiconidia</taxon>
    </lineage>
</organism>
<keyword evidence="2" id="KW-1185">Reference proteome</keyword>
<gene>
    <name evidence="1" type="ORF">LTR37_004901</name>
</gene>